<gene>
    <name evidence="2" type="ORF">HD556DRAFT_1310791</name>
</gene>
<dbReference type="Gene3D" id="1.25.40.10">
    <property type="entry name" value="Tetratricopeptide repeat domain"/>
    <property type="match status" value="1"/>
</dbReference>
<dbReference type="SUPFAM" id="SSF48452">
    <property type="entry name" value="TPR-like"/>
    <property type="match status" value="1"/>
</dbReference>
<sequence>MSQPCPILSEFDIIFAGGGTTACVAAGRLAACDPSIKLLISNPTNISPIRRRRIEIFTMSETAQEACIAEDFSTAVEIFTQEIKENSSNYVCYGHRAIALAREHNWDAALEDANQYSALVGRLYVKGQIREACSAFDLALKMATGDSASHHLISLMKAAAIFYASCAFFQTFGWDFQSLYSSGRAESKHSSATDRPSPLSRSRSRSPPCLLPLSCSPPSSVFV</sequence>
<evidence type="ECO:0000256" key="1">
    <source>
        <dbReference type="SAM" id="MobiDB-lite"/>
    </source>
</evidence>
<dbReference type="OrthoDB" id="2423701at2759"/>
<dbReference type="GeneID" id="64594223"/>
<dbReference type="Proteomes" id="UP000719766">
    <property type="component" value="Unassembled WGS sequence"/>
</dbReference>
<dbReference type="AlphaFoldDB" id="A0A9P7AKC6"/>
<keyword evidence="3" id="KW-1185">Reference proteome</keyword>
<evidence type="ECO:0000313" key="3">
    <source>
        <dbReference type="Proteomes" id="UP000719766"/>
    </source>
</evidence>
<accession>A0A9P7AKC6</accession>
<feature type="compositionally biased region" description="Low complexity" evidence="1">
    <location>
        <begin position="195"/>
        <end position="211"/>
    </location>
</feature>
<name>A0A9P7AKC6_9AGAM</name>
<dbReference type="RefSeq" id="XP_041157170.1">
    <property type="nucleotide sequence ID" value="XM_041300459.1"/>
</dbReference>
<comment type="caution">
    <text evidence="2">The sequence shown here is derived from an EMBL/GenBank/DDBJ whole genome shotgun (WGS) entry which is preliminary data.</text>
</comment>
<organism evidence="2 3">
    <name type="scientific">Suillus plorans</name>
    <dbReference type="NCBI Taxonomy" id="116603"/>
    <lineage>
        <taxon>Eukaryota</taxon>
        <taxon>Fungi</taxon>
        <taxon>Dikarya</taxon>
        <taxon>Basidiomycota</taxon>
        <taxon>Agaricomycotina</taxon>
        <taxon>Agaricomycetes</taxon>
        <taxon>Agaricomycetidae</taxon>
        <taxon>Boletales</taxon>
        <taxon>Suillineae</taxon>
        <taxon>Suillaceae</taxon>
        <taxon>Suillus</taxon>
    </lineage>
</organism>
<protein>
    <submittedName>
        <fullName evidence="2">Uncharacterized protein</fullName>
    </submittedName>
</protein>
<proteinExistence type="predicted"/>
<feature type="region of interest" description="Disordered" evidence="1">
    <location>
        <begin position="187"/>
        <end position="211"/>
    </location>
</feature>
<dbReference type="EMBL" id="JABBWE010000052">
    <property type="protein sequence ID" value="KAG1790195.1"/>
    <property type="molecule type" value="Genomic_DNA"/>
</dbReference>
<evidence type="ECO:0000313" key="2">
    <source>
        <dbReference type="EMBL" id="KAG1790195.1"/>
    </source>
</evidence>
<reference evidence="2" key="1">
    <citation type="journal article" date="2020" name="New Phytol.">
        <title>Comparative genomics reveals dynamic genome evolution in host specialist ectomycorrhizal fungi.</title>
        <authorList>
            <person name="Lofgren L.A."/>
            <person name="Nguyen N.H."/>
            <person name="Vilgalys R."/>
            <person name="Ruytinx J."/>
            <person name="Liao H.L."/>
            <person name="Branco S."/>
            <person name="Kuo A."/>
            <person name="LaButti K."/>
            <person name="Lipzen A."/>
            <person name="Andreopoulos W."/>
            <person name="Pangilinan J."/>
            <person name="Riley R."/>
            <person name="Hundley H."/>
            <person name="Na H."/>
            <person name="Barry K."/>
            <person name="Grigoriev I.V."/>
            <person name="Stajich J.E."/>
            <person name="Kennedy P.G."/>
        </authorList>
    </citation>
    <scope>NUCLEOTIDE SEQUENCE</scope>
    <source>
        <strain evidence="2">S12</strain>
    </source>
</reference>
<dbReference type="InterPro" id="IPR011990">
    <property type="entry name" value="TPR-like_helical_dom_sf"/>
</dbReference>